<proteinExistence type="predicted"/>
<accession>A0A9Q3CTZ6</accession>
<organism evidence="1 2">
    <name type="scientific">Austropuccinia psidii MF-1</name>
    <dbReference type="NCBI Taxonomy" id="1389203"/>
    <lineage>
        <taxon>Eukaryota</taxon>
        <taxon>Fungi</taxon>
        <taxon>Dikarya</taxon>
        <taxon>Basidiomycota</taxon>
        <taxon>Pucciniomycotina</taxon>
        <taxon>Pucciniomycetes</taxon>
        <taxon>Pucciniales</taxon>
        <taxon>Sphaerophragmiaceae</taxon>
        <taxon>Austropuccinia</taxon>
    </lineage>
</organism>
<protein>
    <submittedName>
        <fullName evidence="1">Uncharacterized protein</fullName>
    </submittedName>
</protein>
<sequence length="66" mass="7669">MNIIYTEVKGHTNAYDQSRLQLDNVRSNPAYYPEVASKTPINFMEIDRKKNFRFSEWEPGSGTPDT</sequence>
<dbReference type="AlphaFoldDB" id="A0A9Q3CTZ6"/>
<name>A0A9Q3CTZ6_9BASI</name>
<comment type="caution">
    <text evidence="1">The sequence shown here is derived from an EMBL/GenBank/DDBJ whole genome shotgun (WGS) entry which is preliminary data.</text>
</comment>
<keyword evidence="2" id="KW-1185">Reference proteome</keyword>
<gene>
    <name evidence="1" type="ORF">O181_029150</name>
</gene>
<evidence type="ECO:0000313" key="1">
    <source>
        <dbReference type="EMBL" id="MBW0489435.1"/>
    </source>
</evidence>
<reference evidence="1" key="1">
    <citation type="submission" date="2021-03" db="EMBL/GenBank/DDBJ databases">
        <title>Draft genome sequence of rust myrtle Austropuccinia psidii MF-1, a brazilian biotype.</title>
        <authorList>
            <person name="Quecine M.C."/>
            <person name="Pachon D.M.R."/>
            <person name="Bonatelli M.L."/>
            <person name="Correr F.H."/>
            <person name="Franceschini L.M."/>
            <person name="Leite T.F."/>
            <person name="Margarido G.R.A."/>
            <person name="Almeida C.A."/>
            <person name="Ferrarezi J.A."/>
            <person name="Labate C.A."/>
        </authorList>
    </citation>
    <scope>NUCLEOTIDE SEQUENCE</scope>
    <source>
        <strain evidence="1">MF-1</strain>
    </source>
</reference>
<dbReference type="Proteomes" id="UP000765509">
    <property type="component" value="Unassembled WGS sequence"/>
</dbReference>
<evidence type="ECO:0000313" key="2">
    <source>
        <dbReference type="Proteomes" id="UP000765509"/>
    </source>
</evidence>
<dbReference type="EMBL" id="AVOT02010073">
    <property type="protein sequence ID" value="MBW0489435.1"/>
    <property type="molecule type" value="Genomic_DNA"/>
</dbReference>